<gene>
    <name evidence="5" type="ORF">HNR02_003992</name>
</gene>
<dbReference type="InterPro" id="IPR024072">
    <property type="entry name" value="DHFR-like_dom_sf"/>
</dbReference>
<evidence type="ECO:0000256" key="3">
    <source>
        <dbReference type="ARBA" id="ARBA00023002"/>
    </source>
</evidence>
<reference evidence="5 6" key="1">
    <citation type="submission" date="2020-07" db="EMBL/GenBank/DDBJ databases">
        <title>Sequencing the genomes of 1000 actinobacteria strains.</title>
        <authorList>
            <person name="Klenk H.-P."/>
        </authorList>
    </citation>
    <scope>NUCLEOTIDE SEQUENCE [LARGE SCALE GENOMIC DNA]</scope>
    <source>
        <strain evidence="5 6">DSM 104006</strain>
    </source>
</reference>
<evidence type="ECO:0000313" key="6">
    <source>
        <dbReference type="Proteomes" id="UP000549616"/>
    </source>
</evidence>
<dbReference type="Proteomes" id="UP000549616">
    <property type="component" value="Unassembled WGS sequence"/>
</dbReference>
<dbReference type="SUPFAM" id="SSF53597">
    <property type="entry name" value="Dihydrofolate reductase-like"/>
    <property type="match status" value="1"/>
</dbReference>
<dbReference type="NCBIfam" id="NF010663">
    <property type="entry name" value="PRK14059.1-1"/>
    <property type="match status" value="1"/>
</dbReference>
<evidence type="ECO:0000313" key="5">
    <source>
        <dbReference type="EMBL" id="NYI90669.1"/>
    </source>
</evidence>
<dbReference type="NCBIfam" id="NF010664">
    <property type="entry name" value="PRK14059.1-2"/>
    <property type="match status" value="1"/>
</dbReference>
<feature type="domain" description="Bacterial bifunctional deaminase-reductase C-terminal" evidence="4">
    <location>
        <begin position="33"/>
        <end position="234"/>
    </location>
</feature>
<dbReference type="InterPro" id="IPR050765">
    <property type="entry name" value="Riboflavin_Biosynth_HTPR"/>
</dbReference>
<dbReference type="InterPro" id="IPR002734">
    <property type="entry name" value="RibDG_C"/>
</dbReference>
<accession>A0A853B6G6</accession>
<dbReference type="Gene3D" id="3.40.430.10">
    <property type="entry name" value="Dihydrofolate Reductase, subunit A"/>
    <property type="match status" value="1"/>
</dbReference>
<organism evidence="5 6">
    <name type="scientific">Amycolatopsis endophytica</name>
    <dbReference type="NCBI Taxonomy" id="860233"/>
    <lineage>
        <taxon>Bacteria</taxon>
        <taxon>Bacillati</taxon>
        <taxon>Actinomycetota</taxon>
        <taxon>Actinomycetes</taxon>
        <taxon>Pseudonocardiales</taxon>
        <taxon>Pseudonocardiaceae</taxon>
        <taxon>Amycolatopsis</taxon>
    </lineage>
</organism>
<dbReference type="GO" id="GO:0008703">
    <property type="term" value="F:5-amino-6-(5-phosphoribosylamino)uracil reductase activity"/>
    <property type="evidence" value="ECO:0007669"/>
    <property type="project" value="InterPro"/>
</dbReference>
<name>A0A853B6G6_9PSEU</name>
<evidence type="ECO:0000256" key="1">
    <source>
        <dbReference type="ARBA" id="ARBA00005104"/>
    </source>
</evidence>
<dbReference type="GO" id="GO:0009231">
    <property type="term" value="P:riboflavin biosynthetic process"/>
    <property type="evidence" value="ECO:0007669"/>
    <property type="project" value="InterPro"/>
</dbReference>
<dbReference type="PANTHER" id="PTHR38011:SF7">
    <property type="entry name" value="2,5-DIAMINO-6-RIBOSYLAMINO-4(3H)-PYRIMIDINONE 5'-PHOSPHATE REDUCTASE"/>
    <property type="match status" value="1"/>
</dbReference>
<dbReference type="EMBL" id="JACCFK010000001">
    <property type="protein sequence ID" value="NYI90669.1"/>
    <property type="molecule type" value="Genomic_DNA"/>
</dbReference>
<dbReference type="Pfam" id="PF01872">
    <property type="entry name" value="RibD_C"/>
    <property type="match status" value="1"/>
</dbReference>
<dbReference type="AlphaFoldDB" id="A0A853B6G6"/>
<protein>
    <submittedName>
        <fullName evidence="5">Riboflavin-specific deaminase-like protein</fullName>
    </submittedName>
</protein>
<keyword evidence="6" id="KW-1185">Reference proteome</keyword>
<comment type="pathway">
    <text evidence="1">Cofactor biosynthesis; riboflavin biosynthesis.</text>
</comment>
<dbReference type="RefSeq" id="WP_179774661.1">
    <property type="nucleotide sequence ID" value="NZ_JACCFK010000001.1"/>
</dbReference>
<comment type="caution">
    <text evidence="5">The sequence shown here is derived from an EMBL/GenBank/DDBJ whole genome shotgun (WGS) entry which is preliminary data.</text>
</comment>
<keyword evidence="3" id="KW-0560">Oxidoreductase</keyword>
<sequence length="255" mass="27561">MEIVRSLWPETLDDVTDDDLDRIYGYPDNLDRPFVQANFTSSADGASTVKGRSEGLSGPADKRIFFHGRLLADVVLAGAGTVRAENYRGARTSPERRETRERLGLAEIPPIAVVTGSARLDPEAPLFTDTQVPPIIITTEHAPADRRTALAEAGADLLLAGEETIDLRRALDGLAERGLKRVNCEGGPHLFGELVAEDLVDQLCVTVAPLLAGGGADRIAIGRMASGAREMDLASILVEDGFTMLRYRRRVSRVS</sequence>
<dbReference type="PANTHER" id="PTHR38011">
    <property type="entry name" value="DIHYDROFOLATE REDUCTASE FAMILY PROTEIN (AFU_ORTHOLOGUE AFUA_8G06820)"/>
    <property type="match status" value="1"/>
</dbReference>
<proteinExistence type="predicted"/>
<evidence type="ECO:0000256" key="2">
    <source>
        <dbReference type="ARBA" id="ARBA00022857"/>
    </source>
</evidence>
<keyword evidence="2" id="KW-0521">NADP</keyword>
<evidence type="ECO:0000259" key="4">
    <source>
        <dbReference type="Pfam" id="PF01872"/>
    </source>
</evidence>